<evidence type="ECO:0000256" key="1">
    <source>
        <dbReference type="ARBA" id="ARBA00011067"/>
    </source>
</evidence>
<proteinExistence type="evidence at transcript level"/>
<dbReference type="FunFam" id="3.40.30.10:FF:000123">
    <property type="entry name" value="Glutathione transferase o1"/>
    <property type="match status" value="1"/>
</dbReference>
<dbReference type="PROSITE" id="PS50404">
    <property type="entry name" value="GST_NTER"/>
    <property type="match status" value="1"/>
</dbReference>
<evidence type="ECO:0000256" key="2">
    <source>
        <dbReference type="ARBA" id="ARBA00023002"/>
    </source>
</evidence>
<dbReference type="Pfam" id="PF13417">
    <property type="entry name" value="GST_N_3"/>
    <property type="match status" value="1"/>
</dbReference>
<comment type="similarity">
    <text evidence="1">Belongs to the GST superfamily. Omega family.</text>
</comment>
<organism evidence="6">
    <name type="scientific">Paracyclopina nana</name>
    <name type="common">Marine copepod</name>
    <dbReference type="NCBI Taxonomy" id="565004"/>
    <lineage>
        <taxon>Eukaryota</taxon>
        <taxon>Metazoa</taxon>
        <taxon>Ecdysozoa</taxon>
        <taxon>Arthropoda</taxon>
        <taxon>Crustacea</taxon>
        <taxon>Multicrustacea</taxon>
        <taxon>Hexanauplia</taxon>
        <taxon>Copepoda</taxon>
        <taxon>Cyclopoida</taxon>
        <taxon>Cyclopettidae</taxon>
        <taxon>Paracyclopina</taxon>
    </lineage>
</organism>
<accession>H2B648</accession>
<evidence type="ECO:0000313" key="6">
    <source>
        <dbReference type="EMBL" id="ADV59556.1"/>
    </source>
</evidence>
<evidence type="ECO:0000313" key="7">
    <source>
        <dbReference type="EMBL" id="AII16515.1"/>
    </source>
</evidence>
<dbReference type="Gene3D" id="3.40.30.10">
    <property type="entry name" value="Glutaredoxin"/>
    <property type="match status" value="1"/>
</dbReference>
<name>H2B648_PARNA</name>
<reference evidence="7" key="3">
    <citation type="submission" date="2013-08" db="EMBL/GenBank/DDBJ databases">
        <title>Paracyclopina nana immune related genes.</title>
        <authorList>
            <person name="Kim B.-M."/>
            <person name="Rhee J.-S."/>
            <person name="Lee J.-S."/>
        </authorList>
    </citation>
    <scope>NUCLEOTIDE SEQUENCE</scope>
</reference>
<dbReference type="GO" id="GO:0005737">
    <property type="term" value="C:cytoplasm"/>
    <property type="evidence" value="ECO:0007669"/>
    <property type="project" value="InterPro"/>
</dbReference>
<dbReference type="InterPro" id="IPR036282">
    <property type="entry name" value="Glutathione-S-Trfase_C_sf"/>
</dbReference>
<dbReference type="InterPro" id="IPR050983">
    <property type="entry name" value="GST_Omega/HSP26"/>
</dbReference>
<dbReference type="AlphaFoldDB" id="H2B648"/>
<reference evidence="6" key="1">
    <citation type="submission" date="2010-08" db="EMBL/GenBank/DDBJ databases">
        <authorList>
            <person name="Lee J.-S."/>
        </authorList>
    </citation>
    <scope>NUCLEOTIDE SEQUENCE</scope>
</reference>
<dbReference type="EMBL" id="KF516611">
    <property type="protein sequence ID" value="AII16515.1"/>
    <property type="molecule type" value="mRNA"/>
</dbReference>
<dbReference type="InterPro" id="IPR004045">
    <property type="entry name" value="Glutathione_S-Trfase_N"/>
</dbReference>
<dbReference type="Gene3D" id="1.20.1050.10">
    <property type="match status" value="1"/>
</dbReference>
<dbReference type="GO" id="GO:0045174">
    <property type="term" value="F:glutathione dehydrogenase (ascorbate) activity"/>
    <property type="evidence" value="ECO:0007669"/>
    <property type="project" value="TreeGrafter"/>
</dbReference>
<dbReference type="InterPro" id="IPR036249">
    <property type="entry name" value="Thioredoxin-like_sf"/>
</dbReference>
<dbReference type="PANTHER" id="PTHR43968">
    <property type="match status" value="1"/>
</dbReference>
<feature type="coiled-coil region" evidence="3">
    <location>
        <begin position="131"/>
        <end position="158"/>
    </location>
</feature>
<dbReference type="PROSITE" id="PS51354">
    <property type="entry name" value="GLUTAREDOXIN_2"/>
    <property type="match status" value="1"/>
</dbReference>
<protein>
    <submittedName>
        <fullName evidence="6">Glutathione S-transferase omega</fullName>
    </submittedName>
</protein>
<dbReference type="SFLD" id="SFLDS00019">
    <property type="entry name" value="Glutathione_Transferase_(cytos"/>
    <property type="match status" value="1"/>
</dbReference>
<dbReference type="InterPro" id="IPR010987">
    <property type="entry name" value="Glutathione-S-Trfase_C-like"/>
</dbReference>
<dbReference type="InterPro" id="IPR005442">
    <property type="entry name" value="GST_omega"/>
</dbReference>
<dbReference type="PRINTS" id="PR01625">
    <property type="entry name" value="GSTRNSFRASEO"/>
</dbReference>
<evidence type="ECO:0000259" key="5">
    <source>
        <dbReference type="PROSITE" id="PS50405"/>
    </source>
</evidence>
<dbReference type="GO" id="GO:0006749">
    <property type="term" value="P:glutathione metabolic process"/>
    <property type="evidence" value="ECO:0007669"/>
    <property type="project" value="TreeGrafter"/>
</dbReference>
<keyword evidence="6" id="KW-0808">Transferase</keyword>
<feature type="domain" description="GST N-terminal" evidence="4">
    <location>
        <begin position="20"/>
        <end position="98"/>
    </location>
</feature>
<keyword evidence="2" id="KW-0560">Oxidoreductase</keyword>
<dbReference type="InterPro" id="IPR040079">
    <property type="entry name" value="Glutathione_S-Trfase"/>
</dbReference>
<dbReference type="EMBL" id="HQ115577">
    <property type="protein sequence ID" value="ADV59556.1"/>
    <property type="molecule type" value="mRNA"/>
</dbReference>
<sequence length="242" mass="28691">MVRWSKHLDSSDECPKIDKNKLTLFNMRYCPYAQRTVLALEAKKIPYDMINVNLKDRPQWFLNKNPMGKVPTIQVGDEIFYESHPVNDYLDEVFPGRKLNPAKAEERAKDRMFLAHYDNAIGLFYKIILSESDREENIKKFNEKMEFFEKELAKRESKFLSKENEPGMLDYMTWPWMERVEIIPSLFSDLPEILPTSSFPRINAWIKAMKEDPVVHGYILTLEEHTAFFKSYMEQSPNYDPQ</sequence>
<dbReference type="PROSITE" id="PS50405">
    <property type="entry name" value="GST_CTER"/>
    <property type="match status" value="1"/>
</dbReference>
<dbReference type="SUPFAM" id="SSF52833">
    <property type="entry name" value="Thioredoxin-like"/>
    <property type="match status" value="1"/>
</dbReference>
<keyword evidence="3" id="KW-0175">Coiled coil</keyword>
<evidence type="ECO:0000259" key="4">
    <source>
        <dbReference type="PROSITE" id="PS50404"/>
    </source>
</evidence>
<dbReference type="SFLD" id="SFLDG00358">
    <property type="entry name" value="Main_(cytGST)"/>
    <property type="match status" value="1"/>
</dbReference>
<evidence type="ECO:0000256" key="3">
    <source>
        <dbReference type="SAM" id="Coils"/>
    </source>
</evidence>
<dbReference type="FunFam" id="1.20.1050.10:FF:000009">
    <property type="entry name" value="Glutathione S-transferase omega-1"/>
    <property type="match status" value="1"/>
</dbReference>
<dbReference type="GO" id="GO:0004364">
    <property type="term" value="F:glutathione transferase activity"/>
    <property type="evidence" value="ECO:0007669"/>
    <property type="project" value="InterPro"/>
</dbReference>
<dbReference type="PANTHER" id="PTHR43968:SF6">
    <property type="entry name" value="GLUTATHIONE S-TRANSFERASE OMEGA"/>
    <property type="match status" value="1"/>
</dbReference>
<reference evidence="6" key="2">
    <citation type="journal article" date="2012" name="Comp. Biochem. Physiol., Part A Mol. Integr. Physiol.">
        <title>Effect of culture density and antioxidants on naupliar production and gene expression of the cyclopoid copepod, Paracyclopina nana.</title>
        <authorList>
            <person name="Lee K.W."/>
            <person name="Rhee J.S."/>
            <person name="Han J."/>
            <person name="Park H.G."/>
            <person name="Lee J.S."/>
        </authorList>
    </citation>
    <scope>NUCLEOTIDE SEQUENCE</scope>
</reference>
<dbReference type="SUPFAM" id="SSF47616">
    <property type="entry name" value="GST C-terminal domain-like"/>
    <property type="match status" value="1"/>
</dbReference>
<feature type="domain" description="GST C-terminal" evidence="5">
    <location>
        <begin position="103"/>
        <end position="228"/>
    </location>
</feature>